<dbReference type="GO" id="GO:0045109">
    <property type="term" value="P:intermediate filament organization"/>
    <property type="evidence" value="ECO:0007669"/>
    <property type="project" value="TreeGrafter"/>
</dbReference>
<dbReference type="EMBL" id="OY660885">
    <property type="protein sequence ID" value="CAJ1084975.1"/>
    <property type="molecule type" value="Genomic_DNA"/>
</dbReference>
<dbReference type="PANTHER" id="PTHR45616:SF9">
    <property type="entry name" value="KERATIN, TYPE II CYTOSKELETAL 8-RELATED"/>
    <property type="match status" value="1"/>
</dbReference>
<dbReference type="Gene3D" id="1.20.5.500">
    <property type="entry name" value="Single helix bin"/>
    <property type="match status" value="1"/>
</dbReference>
<feature type="coiled-coil region" evidence="7">
    <location>
        <begin position="266"/>
        <end position="360"/>
    </location>
</feature>
<evidence type="ECO:0000256" key="8">
    <source>
        <dbReference type="SAM" id="MobiDB-lite"/>
    </source>
</evidence>
<evidence type="ECO:0000256" key="3">
    <source>
        <dbReference type="ARBA" id="ARBA00022840"/>
    </source>
</evidence>
<proteinExistence type="inferred from homology"/>
<dbReference type="Gene3D" id="3.40.50.300">
    <property type="entry name" value="P-loop containing nucleotide triphosphate hydrolases"/>
    <property type="match status" value="1"/>
</dbReference>
<evidence type="ECO:0000256" key="2">
    <source>
        <dbReference type="ARBA" id="ARBA00022754"/>
    </source>
</evidence>
<sequence length="1282" mass="143320">MSIRSTRNSRPGLHTSSGGFSSMSMGAYSFPRTSNGPNQVAPITAVTINKSLLTPINVNIDPTVHAVRQQEKEQIKSLNNRFVSFIDKVRDLEQQNKMLETKWKLLQGQTAASSDVEPMLKSYITSLQKQLEHLKNDKQRLDMENNVMHKNVDDYKTKYEHEINKKNDVENEFVIIKKDVDAGYISKVDLEDKVAFISDEFKFLQALYDAELRELQESLRETSVVVQMDNSRALNMDQIVADVKAQYEDIAARSREEAESWHKTKYDQKTAEADQYSNELRSSKVEISELNRMIARLQNEIHAAKAHRANLEDQVAESERRGEEAVQDAKVRIRDLELALQRAKQDMARQLREYQELMNVKLALDIEISTYKKLLEGEEERLGQESVFNIQTVPTKVIYIMDKNAVKTHILCPEGVPTLLGGELPASVINKDDYISPVTSSSDTYVDNAIFYALSGECKTVVLVGPQGSGKTTSLQKLVLDWAKGQHLQEFSSVFYFQLRELQSTNKDLSLEALMLHPQGLIQSESLPSVLQNAEDVLFVFDDVDHCEESVDPSTQTLCSNPCQTVSLSCLVASLLHGSLMKGAAFVVATRPTETLKFLGGTKVEVKGFLKPQRETYFKGFFSDQGAANEALQHMERTQGFYNIATSPRFCWTVCSMYKSLMDAGAKLPETISQLCANIMVHLIGPLSLSEDCNRELVLALGRMASHCSLNQKSRCCKEETDTFGFQKLSAPLEIFLQVDSERSVFSFYSQLMQELFLALSFFLDNSASEDMVKMLEKHKNTKFLDGFLSAFSEPIQRRPLEVLLGKFNSDQITHFKSWFKSSSEKILAGIHDEHHHRRFRMLHQAQSDRLVKEIVTPTARLGLGYGNLSLEDCVALNYVVMCLGKMDQLNLCYTSNLTEEIAERLAPSIRLSQKLILLYSYLSEGAVPIVASALSKGLVKELDLSNSSLGNEQFKVLCTGLLQGNQLHHLQLVGCKLTEAGCEDLVSLLISGTSQLCVLDLRANEIRDQGLIKLSKALQSPHCKLQELMVQHNTITDASIDALSAALCSGQSELRKVDLTYNKVGNSGVEALCKALQHPLCKLQYLKLYGNEFTGECCSYLRDALMSGHCSLVELELSCNEIGQEGALLLCQALSQPGCPLEDLGFCACDLTGVVFKELGLLLKSGTSKLKFLNVGCNKVGEQAVKHLLDAVAHPNCVLEELNVEMNGLTDASTKDLCAAIRASQTLKSLELRNNSLTDESVPALVQVMQDNPNMLEMVLKYNDISEDVFSLMDECERIRY</sequence>
<dbReference type="FunFam" id="1.20.5.170:FF:000004">
    <property type="entry name" value="Keratin, type II cytoskeletal 5"/>
    <property type="match status" value="1"/>
</dbReference>
<dbReference type="PROSITE" id="PS00226">
    <property type="entry name" value="IF_ROD_1"/>
    <property type="match status" value="1"/>
</dbReference>
<evidence type="ECO:0000259" key="10">
    <source>
        <dbReference type="PROSITE" id="PS51842"/>
    </source>
</evidence>
<dbReference type="InterPro" id="IPR039008">
    <property type="entry name" value="IF_rod_dom"/>
</dbReference>
<feature type="domain" description="IF rod" evidence="10">
    <location>
        <begin position="71"/>
        <end position="382"/>
    </location>
</feature>
<evidence type="ECO:0000256" key="6">
    <source>
        <dbReference type="RuleBase" id="RU000685"/>
    </source>
</evidence>
<keyword evidence="4 7" id="KW-0175">Coiled coil</keyword>
<dbReference type="GO" id="GO:0005615">
    <property type="term" value="C:extracellular space"/>
    <property type="evidence" value="ECO:0007669"/>
    <property type="project" value="TreeGrafter"/>
</dbReference>
<keyword evidence="2 6" id="KW-0403">Intermediate filament</keyword>
<keyword evidence="3" id="KW-0067">ATP-binding</keyword>
<dbReference type="InterPro" id="IPR007111">
    <property type="entry name" value="NACHT_NTPase"/>
</dbReference>
<dbReference type="PROSITE" id="PS50837">
    <property type="entry name" value="NACHT"/>
    <property type="match status" value="1"/>
</dbReference>
<feature type="region of interest" description="Disordered" evidence="8">
    <location>
        <begin position="1"/>
        <end position="20"/>
    </location>
</feature>
<name>A0AAV1HHA2_XYRNO</name>
<dbReference type="SMART" id="SM00368">
    <property type="entry name" value="LRR_RI"/>
    <property type="match status" value="10"/>
</dbReference>
<dbReference type="InterPro" id="IPR001611">
    <property type="entry name" value="Leu-rich_rpt"/>
</dbReference>
<dbReference type="PANTHER" id="PTHR45616">
    <property type="entry name" value="GATA-TYPE DOMAIN-CONTAINING PROTEIN"/>
    <property type="match status" value="1"/>
</dbReference>
<dbReference type="GO" id="GO:0031424">
    <property type="term" value="P:keratinization"/>
    <property type="evidence" value="ECO:0007669"/>
    <property type="project" value="TreeGrafter"/>
</dbReference>
<protein>
    <submittedName>
        <fullName evidence="11">Uncharacterized protein</fullName>
    </submittedName>
</protein>
<keyword evidence="1" id="KW-0547">Nucleotide-binding</keyword>
<dbReference type="Proteomes" id="UP001178508">
    <property type="component" value="Chromosome 22"/>
</dbReference>
<dbReference type="Gene3D" id="1.20.5.170">
    <property type="match status" value="1"/>
</dbReference>
<dbReference type="SUPFAM" id="SSF52047">
    <property type="entry name" value="RNI-like"/>
    <property type="match status" value="1"/>
</dbReference>
<dbReference type="Gene3D" id="3.80.10.10">
    <property type="entry name" value="Ribonuclease Inhibitor"/>
    <property type="match status" value="2"/>
</dbReference>
<feature type="domain" description="NACHT" evidence="9">
    <location>
        <begin position="459"/>
        <end position="592"/>
    </location>
</feature>
<dbReference type="SUPFAM" id="SSF64593">
    <property type="entry name" value="Intermediate filament protein, coiled coil region"/>
    <property type="match status" value="2"/>
</dbReference>
<reference evidence="11" key="1">
    <citation type="submission" date="2023-08" db="EMBL/GenBank/DDBJ databases">
        <authorList>
            <person name="Alioto T."/>
            <person name="Alioto T."/>
            <person name="Gomez Garrido J."/>
        </authorList>
    </citation>
    <scope>NUCLEOTIDE SEQUENCE</scope>
</reference>
<dbReference type="PROSITE" id="PS51842">
    <property type="entry name" value="IF_ROD_2"/>
    <property type="match status" value="1"/>
</dbReference>
<accession>A0AAV1HHA2</accession>
<dbReference type="GO" id="GO:0005524">
    <property type="term" value="F:ATP binding"/>
    <property type="evidence" value="ECO:0007669"/>
    <property type="project" value="UniProtKB-KW"/>
</dbReference>
<dbReference type="SMART" id="SM01391">
    <property type="entry name" value="Filament"/>
    <property type="match status" value="1"/>
</dbReference>
<dbReference type="InterPro" id="IPR027417">
    <property type="entry name" value="P-loop_NTPase"/>
</dbReference>
<evidence type="ECO:0000313" key="11">
    <source>
        <dbReference type="EMBL" id="CAJ1084975.1"/>
    </source>
</evidence>
<evidence type="ECO:0000256" key="7">
    <source>
        <dbReference type="SAM" id="Coils"/>
    </source>
</evidence>
<dbReference type="InterPro" id="IPR003054">
    <property type="entry name" value="Keratin_II"/>
</dbReference>
<dbReference type="Pfam" id="PF16208">
    <property type="entry name" value="Keratin_2_head"/>
    <property type="match status" value="1"/>
</dbReference>
<dbReference type="SUPFAM" id="SSF52540">
    <property type="entry name" value="P-loop containing nucleoside triphosphate hydrolases"/>
    <property type="match status" value="1"/>
</dbReference>
<organism evidence="11 12">
    <name type="scientific">Xyrichtys novacula</name>
    <name type="common">Pearly razorfish</name>
    <name type="synonym">Hemipteronotus novacula</name>
    <dbReference type="NCBI Taxonomy" id="13765"/>
    <lineage>
        <taxon>Eukaryota</taxon>
        <taxon>Metazoa</taxon>
        <taxon>Chordata</taxon>
        <taxon>Craniata</taxon>
        <taxon>Vertebrata</taxon>
        <taxon>Euteleostomi</taxon>
        <taxon>Actinopterygii</taxon>
        <taxon>Neopterygii</taxon>
        <taxon>Teleostei</taxon>
        <taxon>Neoteleostei</taxon>
        <taxon>Acanthomorphata</taxon>
        <taxon>Eupercaria</taxon>
        <taxon>Labriformes</taxon>
        <taxon>Labridae</taxon>
        <taxon>Xyrichtys</taxon>
    </lineage>
</organism>
<dbReference type="FunFam" id="1.20.5.500:FF:000001">
    <property type="entry name" value="Type II keratin 23"/>
    <property type="match status" value="1"/>
</dbReference>
<feature type="coiled-coil region" evidence="7">
    <location>
        <begin position="75"/>
        <end position="172"/>
    </location>
</feature>
<evidence type="ECO:0000259" key="9">
    <source>
        <dbReference type="PROSITE" id="PS50837"/>
    </source>
</evidence>
<dbReference type="InterPro" id="IPR032444">
    <property type="entry name" value="Keratin_2_head"/>
</dbReference>
<dbReference type="InterPro" id="IPR018039">
    <property type="entry name" value="IF_conserved"/>
</dbReference>
<evidence type="ECO:0000313" key="12">
    <source>
        <dbReference type="Proteomes" id="UP001178508"/>
    </source>
</evidence>
<gene>
    <name evidence="11" type="ORF">XNOV1_A009198</name>
</gene>
<evidence type="ECO:0000256" key="1">
    <source>
        <dbReference type="ARBA" id="ARBA00022741"/>
    </source>
</evidence>
<keyword evidence="12" id="KW-1185">Reference proteome</keyword>
<dbReference type="InterPro" id="IPR032675">
    <property type="entry name" value="LRR_dom_sf"/>
</dbReference>
<evidence type="ECO:0000256" key="5">
    <source>
        <dbReference type="ARBA" id="ARBA00061646"/>
    </source>
</evidence>
<dbReference type="GO" id="GO:0045095">
    <property type="term" value="C:keratin filament"/>
    <property type="evidence" value="ECO:0007669"/>
    <property type="project" value="InterPro"/>
</dbReference>
<dbReference type="Pfam" id="PF00038">
    <property type="entry name" value="Filament"/>
    <property type="match status" value="1"/>
</dbReference>
<evidence type="ECO:0000256" key="4">
    <source>
        <dbReference type="ARBA" id="ARBA00023054"/>
    </source>
</evidence>
<dbReference type="Gene3D" id="1.20.5.1160">
    <property type="entry name" value="Vasodilator-stimulated phosphoprotein"/>
    <property type="match status" value="1"/>
</dbReference>
<dbReference type="GO" id="GO:0030280">
    <property type="term" value="F:structural constituent of skin epidermis"/>
    <property type="evidence" value="ECO:0007669"/>
    <property type="project" value="TreeGrafter"/>
</dbReference>
<dbReference type="FunFam" id="1.20.5.1160:FF:000001">
    <property type="entry name" value="Keratin type II"/>
    <property type="match status" value="1"/>
</dbReference>
<dbReference type="Pfam" id="PF13516">
    <property type="entry name" value="LRR_6"/>
    <property type="match status" value="3"/>
</dbReference>
<dbReference type="Pfam" id="PF05729">
    <property type="entry name" value="NACHT"/>
    <property type="match status" value="1"/>
</dbReference>
<dbReference type="PRINTS" id="PR01276">
    <property type="entry name" value="TYPE2KERATIN"/>
</dbReference>
<comment type="similarity">
    <text evidence="5 6">Belongs to the intermediate filament family.</text>
</comment>